<feature type="region of interest" description="Disordered" evidence="1">
    <location>
        <begin position="115"/>
        <end position="141"/>
    </location>
</feature>
<sequence length="141" mass="16657">MELNKNKINKQPKLVIERTENKEILKQQQSTTTTLKLTNNIHRPSPYLKRVRLPKLNFNIIDKPPTTSISFPLLKQKEINKLSEDLITKIELIKLKNEKIEQKINFKSNKLNEQINNNNSNRTEKNYLKNNRSSSAFPRIY</sequence>
<dbReference type="OrthoDB" id="5907679at2759"/>
<proteinExistence type="predicted"/>
<dbReference type="EMBL" id="JABEBT010000078">
    <property type="protein sequence ID" value="KAF7633338.1"/>
    <property type="molecule type" value="Genomic_DNA"/>
</dbReference>
<keyword evidence="3" id="KW-1185">Reference proteome</keyword>
<dbReference type="AlphaFoldDB" id="A0A8S9ZJ98"/>
<reference evidence="2" key="1">
    <citation type="journal article" date="2020" name="Ecol. Evol.">
        <title>Genome structure and content of the rice root-knot nematode (Meloidogyne graminicola).</title>
        <authorList>
            <person name="Phan N.T."/>
            <person name="Danchin E.G.J."/>
            <person name="Klopp C."/>
            <person name="Perfus-Barbeoch L."/>
            <person name="Kozlowski D.K."/>
            <person name="Koutsovoulos G.D."/>
            <person name="Lopez-Roques C."/>
            <person name="Bouchez O."/>
            <person name="Zahm M."/>
            <person name="Besnard G."/>
            <person name="Bellafiore S."/>
        </authorList>
    </citation>
    <scope>NUCLEOTIDE SEQUENCE</scope>
    <source>
        <strain evidence="2">VN-18</strain>
    </source>
</reference>
<comment type="caution">
    <text evidence="2">The sequence shown here is derived from an EMBL/GenBank/DDBJ whole genome shotgun (WGS) entry which is preliminary data.</text>
</comment>
<gene>
    <name evidence="2" type="ORF">Mgra_00007220</name>
</gene>
<evidence type="ECO:0000256" key="1">
    <source>
        <dbReference type="SAM" id="MobiDB-lite"/>
    </source>
</evidence>
<organism evidence="2 3">
    <name type="scientific">Meloidogyne graminicola</name>
    <dbReference type="NCBI Taxonomy" id="189291"/>
    <lineage>
        <taxon>Eukaryota</taxon>
        <taxon>Metazoa</taxon>
        <taxon>Ecdysozoa</taxon>
        <taxon>Nematoda</taxon>
        <taxon>Chromadorea</taxon>
        <taxon>Rhabditida</taxon>
        <taxon>Tylenchina</taxon>
        <taxon>Tylenchomorpha</taxon>
        <taxon>Tylenchoidea</taxon>
        <taxon>Meloidogynidae</taxon>
        <taxon>Meloidogyninae</taxon>
        <taxon>Meloidogyne</taxon>
    </lineage>
</organism>
<accession>A0A8S9ZJ98</accession>
<name>A0A8S9ZJ98_9BILA</name>
<evidence type="ECO:0000313" key="2">
    <source>
        <dbReference type="EMBL" id="KAF7633338.1"/>
    </source>
</evidence>
<evidence type="ECO:0000313" key="3">
    <source>
        <dbReference type="Proteomes" id="UP000605970"/>
    </source>
</evidence>
<feature type="compositionally biased region" description="Polar residues" evidence="1">
    <location>
        <begin position="128"/>
        <end position="141"/>
    </location>
</feature>
<dbReference type="Proteomes" id="UP000605970">
    <property type="component" value="Unassembled WGS sequence"/>
</dbReference>
<protein>
    <submittedName>
        <fullName evidence="2">Uncharacterized protein</fullName>
    </submittedName>
</protein>